<dbReference type="Gene3D" id="1.10.10.10">
    <property type="entry name" value="Winged helix-like DNA-binding domain superfamily/Winged helix DNA-binding domain"/>
    <property type="match status" value="1"/>
</dbReference>
<feature type="domain" description="HTH hxlR-type" evidence="4">
    <location>
        <begin position="32"/>
        <end position="130"/>
    </location>
</feature>
<keyword evidence="6" id="KW-1185">Reference proteome</keyword>
<dbReference type="InterPro" id="IPR036388">
    <property type="entry name" value="WH-like_DNA-bd_sf"/>
</dbReference>
<gene>
    <name evidence="5" type="ORF">B0I08_103189</name>
</gene>
<dbReference type="AlphaFoldDB" id="A0A2T0VFL0"/>
<evidence type="ECO:0000256" key="2">
    <source>
        <dbReference type="ARBA" id="ARBA00023125"/>
    </source>
</evidence>
<protein>
    <submittedName>
        <fullName evidence="5">HxlR family transcriptional regulator</fullName>
    </submittedName>
</protein>
<keyword evidence="1" id="KW-0805">Transcription regulation</keyword>
<evidence type="ECO:0000313" key="6">
    <source>
        <dbReference type="Proteomes" id="UP000237983"/>
    </source>
</evidence>
<dbReference type="EMBL" id="PVTL01000003">
    <property type="protein sequence ID" value="PRY68983.1"/>
    <property type="molecule type" value="Genomic_DNA"/>
</dbReference>
<dbReference type="PROSITE" id="PS51118">
    <property type="entry name" value="HTH_HXLR"/>
    <property type="match status" value="1"/>
</dbReference>
<keyword evidence="2" id="KW-0238">DNA-binding</keyword>
<evidence type="ECO:0000259" key="4">
    <source>
        <dbReference type="PROSITE" id="PS51118"/>
    </source>
</evidence>
<dbReference type="PANTHER" id="PTHR33204">
    <property type="entry name" value="TRANSCRIPTIONAL REGULATOR, MARR FAMILY"/>
    <property type="match status" value="1"/>
</dbReference>
<keyword evidence="3" id="KW-0804">Transcription</keyword>
<reference evidence="5 6" key="1">
    <citation type="submission" date="2018-03" db="EMBL/GenBank/DDBJ databases">
        <title>Genomic Encyclopedia of Type Strains, Phase III (KMG-III): the genomes of soil and plant-associated and newly described type strains.</title>
        <authorList>
            <person name="Whitman W."/>
        </authorList>
    </citation>
    <scope>NUCLEOTIDE SEQUENCE [LARGE SCALE GENOMIC DNA]</scope>
    <source>
        <strain evidence="5 6">CGMCC 1.12484</strain>
    </source>
</reference>
<comment type="caution">
    <text evidence="5">The sequence shown here is derived from an EMBL/GenBank/DDBJ whole genome shotgun (WGS) entry which is preliminary data.</text>
</comment>
<accession>A0A2T0VFL0</accession>
<evidence type="ECO:0000313" key="5">
    <source>
        <dbReference type="EMBL" id="PRY68983.1"/>
    </source>
</evidence>
<dbReference type="Pfam" id="PF01638">
    <property type="entry name" value="HxlR"/>
    <property type="match status" value="1"/>
</dbReference>
<sequence>MVTITAAGASELGTRAKPAFSLDDLNPYADGCPSRRLLDRIGDKWTVLVVGTLDDGPRRFSDIRRSVAGISQKMLTQTLRGLERDGLVNRTVYAEVPPRVEYELTVAGTTLLAPLKALERWSIEHFGDVSASWELYDDTHADSAES</sequence>
<dbReference type="GO" id="GO:0003677">
    <property type="term" value="F:DNA binding"/>
    <property type="evidence" value="ECO:0007669"/>
    <property type="project" value="UniProtKB-KW"/>
</dbReference>
<name>A0A2T0VFL0_9MICO</name>
<dbReference type="PANTHER" id="PTHR33204:SF39">
    <property type="entry name" value="TRANSCRIPTIONAL REGULATORY PROTEIN"/>
    <property type="match status" value="1"/>
</dbReference>
<evidence type="ECO:0000256" key="3">
    <source>
        <dbReference type="ARBA" id="ARBA00023163"/>
    </source>
</evidence>
<proteinExistence type="predicted"/>
<organism evidence="5 6">
    <name type="scientific">Glaciihabitans tibetensis</name>
    <dbReference type="NCBI Taxonomy" id="1266600"/>
    <lineage>
        <taxon>Bacteria</taxon>
        <taxon>Bacillati</taxon>
        <taxon>Actinomycetota</taxon>
        <taxon>Actinomycetes</taxon>
        <taxon>Micrococcales</taxon>
        <taxon>Microbacteriaceae</taxon>
        <taxon>Glaciihabitans</taxon>
    </lineage>
</organism>
<dbReference type="InterPro" id="IPR036390">
    <property type="entry name" value="WH_DNA-bd_sf"/>
</dbReference>
<evidence type="ECO:0000256" key="1">
    <source>
        <dbReference type="ARBA" id="ARBA00023015"/>
    </source>
</evidence>
<dbReference type="SUPFAM" id="SSF46785">
    <property type="entry name" value="Winged helix' DNA-binding domain"/>
    <property type="match status" value="1"/>
</dbReference>
<dbReference type="InterPro" id="IPR002577">
    <property type="entry name" value="HTH_HxlR"/>
</dbReference>
<dbReference type="Proteomes" id="UP000237983">
    <property type="component" value="Unassembled WGS sequence"/>
</dbReference>